<keyword evidence="8" id="KW-1185">Reference proteome</keyword>
<evidence type="ECO:0000313" key="7">
    <source>
        <dbReference type="EMBL" id="SFP21891.1"/>
    </source>
</evidence>
<feature type="domain" description="Band 7" evidence="6">
    <location>
        <begin position="28"/>
        <end position="178"/>
    </location>
</feature>
<organism evidence="7 8">
    <name type="scientific">Ruminobacter amylophilus</name>
    <dbReference type="NCBI Taxonomy" id="867"/>
    <lineage>
        <taxon>Bacteria</taxon>
        <taxon>Pseudomonadati</taxon>
        <taxon>Pseudomonadota</taxon>
        <taxon>Gammaproteobacteria</taxon>
        <taxon>Aeromonadales</taxon>
        <taxon>Succinivibrionaceae</taxon>
        <taxon>Ruminobacter</taxon>
    </lineage>
</organism>
<dbReference type="SUPFAM" id="SSF117892">
    <property type="entry name" value="Band 7/SPFH domain"/>
    <property type="match status" value="1"/>
</dbReference>
<reference evidence="7 8" key="1">
    <citation type="submission" date="2016-10" db="EMBL/GenBank/DDBJ databases">
        <authorList>
            <person name="Varghese N."/>
            <person name="Submissions S."/>
        </authorList>
    </citation>
    <scope>NUCLEOTIDE SEQUENCE [LARGE SCALE GENOMIC DNA]</scope>
    <source>
        <strain evidence="7 8">DSM 1361</strain>
    </source>
</reference>
<dbReference type="PANTHER" id="PTHR13806">
    <property type="entry name" value="FLOTILLIN-RELATED"/>
    <property type="match status" value="1"/>
</dbReference>
<dbReference type="InterPro" id="IPR001107">
    <property type="entry name" value="Band_7"/>
</dbReference>
<dbReference type="EMBL" id="FOXF01000009">
    <property type="protein sequence ID" value="SFP21891.1"/>
    <property type="molecule type" value="Genomic_DNA"/>
</dbReference>
<evidence type="ECO:0000313" key="8">
    <source>
        <dbReference type="Proteomes" id="UP000243745"/>
    </source>
</evidence>
<dbReference type="Proteomes" id="UP000243745">
    <property type="component" value="Unassembled WGS sequence"/>
</dbReference>
<dbReference type="PANTHER" id="PTHR13806:SF31">
    <property type="entry name" value="FLOTILLIN-LIKE PROTEIN 1-RELATED"/>
    <property type="match status" value="1"/>
</dbReference>
<dbReference type="InterPro" id="IPR036013">
    <property type="entry name" value="Band_7/SPFH_dom_sf"/>
</dbReference>
<name>A0A662ZGW6_9GAMM</name>
<keyword evidence="4" id="KW-1003">Cell membrane</keyword>
<dbReference type="OrthoDB" id="9786220at2"/>
<comment type="similarity">
    <text evidence="3">Belongs to the band 7/mec-2 family. Flotillin subfamily.</text>
</comment>
<sequence length="183" mass="20068">MTTLMIVVFVVIPVAIGLFAARCYRKCPADKVLVVYGYSAGKGLQTYCIHGGGAFVMPVLQDFAYLDLRPRKGSFALDRIMTKEGSYGAKVGYTVQIASGEPVVENAAECLLNQSDEDIMNMADNIVAGEVRWLIANSSLSDISAVDEIFVERMRCRISPKLEKIGLELSDFSISEVTKQIEN</sequence>
<dbReference type="AlphaFoldDB" id="A0A662ZGW6"/>
<evidence type="ECO:0000256" key="1">
    <source>
        <dbReference type="ARBA" id="ARBA00004167"/>
    </source>
</evidence>
<accession>A0A662ZGW6</accession>
<dbReference type="RefSeq" id="WP_093141107.1">
    <property type="nucleotide sequence ID" value="NZ_FOXF01000009.1"/>
</dbReference>
<dbReference type="GO" id="GO:0005886">
    <property type="term" value="C:plasma membrane"/>
    <property type="evidence" value="ECO:0007669"/>
    <property type="project" value="UniProtKB-SubCell"/>
</dbReference>
<evidence type="ECO:0000259" key="6">
    <source>
        <dbReference type="Pfam" id="PF01145"/>
    </source>
</evidence>
<gene>
    <name evidence="7" type="ORF">SAMN02910344_00778</name>
</gene>
<dbReference type="Gene3D" id="3.30.479.30">
    <property type="entry name" value="Band 7 domain"/>
    <property type="match status" value="1"/>
</dbReference>
<dbReference type="InterPro" id="IPR027705">
    <property type="entry name" value="Flotillin_fam"/>
</dbReference>
<comment type="subcellular location">
    <subcellularLocation>
        <location evidence="2">Cell membrane</location>
    </subcellularLocation>
    <subcellularLocation>
        <location evidence="1">Membrane</location>
        <topology evidence="1">Single-pass membrane protein</topology>
    </subcellularLocation>
</comment>
<evidence type="ECO:0000256" key="5">
    <source>
        <dbReference type="ARBA" id="ARBA00023136"/>
    </source>
</evidence>
<keyword evidence="5" id="KW-0472">Membrane</keyword>
<protein>
    <submittedName>
        <fullName evidence="7">SPFH domain / Band 7 family protein</fullName>
    </submittedName>
</protein>
<dbReference type="Pfam" id="PF01145">
    <property type="entry name" value="Band_7"/>
    <property type="match status" value="1"/>
</dbReference>
<evidence type="ECO:0000256" key="4">
    <source>
        <dbReference type="ARBA" id="ARBA00022475"/>
    </source>
</evidence>
<evidence type="ECO:0000256" key="2">
    <source>
        <dbReference type="ARBA" id="ARBA00004236"/>
    </source>
</evidence>
<evidence type="ECO:0000256" key="3">
    <source>
        <dbReference type="ARBA" id="ARBA00007161"/>
    </source>
</evidence>
<proteinExistence type="inferred from homology"/>